<dbReference type="EMBL" id="JBHSMF010000006">
    <property type="protein sequence ID" value="MFC5498098.1"/>
    <property type="molecule type" value="Genomic_DNA"/>
</dbReference>
<name>A0ABW0NG59_9BURK</name>
<evidence type="ECO:0000256" key="2">
    <source>
        <dbReference type="ARBA" id="ARBA00022679"/>
    </source>
</evidence>
<proteinExistence type="inferred from homology"/>
<dbReference type="PANTHER" id="PTHR12215:SF10">
    <property type="entry name" value="L-AMINOADIPATE-SEMIALDEHYDE DEHYDROGENASE-PHOSPHOPANTETHEINYL TRANSFERASE"/>
    <property type="match status" value="1"/>
</dbReference>
<dbReference type="InterPro" id="IPR037143">
    <property type="entry name" value="4-PPantetheinyl_Trfase_dom_sf"/>
</dbReference>
<accession>A0ABW0NG59</accession>
<dbReference type="Proteomes" id="UP001596037">
    <property type="component" value="Unassembled WGS sequence"/>
</dbReference>
<comment type="caution">
    <text evidence="5">The sequence shown here is derived from an EMBL/GenBank/DDBJ whole genome shotgun (WGS) entry which is preliminary data.</text>
</comment>
<evidence type="ECO:0000313" key="6">
    <source>
        <dbReference type="Proteomes" id="UP001596037"/>
    </source>
</evidence>
<evidence type="ECO:0000259" key="3">
    <source>
        <dbReference type="Pfam" id="PF01648"/>
    </source>
</evidence>
<protein>
    <submittedName>
        <fullName evidence="5">4'-phosphopantetheinyl transferase family protein</fullName>
    </submittedName>
</protein>
<dbReference type="InterPro" id="IPR050559">
    <property type="entry name" value="P-Pant_transferase_sf"/>
</dbReference>
<dbReference type="GO" id="GO:0016740">
    <property type="term" value="F:transferase activity"/>
    <property type="evidence" value="ECO:0007669"/>
    <property type="project" value="UniProtKB-KW"/>
</dbReference>
<organism evidence="5 6">
    <name type="scientific">Caenimonas terrae</name>
    <dbReference type="NCBI Taxonomy" id="696074"/>
    <lineage>
        <taxon>Bacteria</taxon>
        <taxon>Pseudomonadati</taxon>
        <taxon>Pseudomonadota</taxon>
        <taxon>Betaproteobacteria</taxon>
        <taxon>Burkholderiales</taxon>
        <taxon>Comamonadaceae</taxon>
        <taxon>Caenimonas</taxon>
    </lineage>
</organism>
<dbReference type="SUPFAM" id="SSF56214">
    <property type="entry name" value="4'-phosphopantetheinyl transferase"/>
    <property type="match status" value="2"/>
</dbReference>
<keyword evidence="2 5" id="KW-0808">Transferase</keyword>
<evidence type="ECO:0000313" key="5">
    <source>
        <dbReference type="EMBL" id="MFC5498098.1"/>
    </source>
</evidence>
<dbReference type="Gene3D" id="3.90.470.20">
    <property type="entry name" value="4'-phosphopantetheinyl transferase domain"/>
    <property type="match status" value="2"/>
</dbReference>
<feature type="domain" description="4'-phosphopantetheinyl transferase N-terminal" evidence="4">
    <location>
        <begin position="25"/>
        <end position="104"/>
    </location>
</feature>
<dbReference type="Pfam" id="PF22624">
    <property type="entry name" value="AASDHPPT_N"/>
    <property type="match status" value="1"/>
</dbReference>
<dbReference type="Pfam" id="PF01648">
    <property type="entry name" value="ACPS"/>
    <property type="match status" value="1"/>
</dbReference>
<evidence type="ECO:0000256" key="1">
    <source>
        <dbReference type="ARBA" id="ARBA00010990"/>
    </source>
</evidence>
<keyword evidence="6" id="KW-1185">Reference proteome</keyword>
<comment type="similarity">
    <text evidence="1">Belongs to the P-Pant transferase superfamily. Gsp/Sfp/HetI/AcpT family.</text>
</comment>
<dbReference type="RefSeq" id="WP_376850161.1">
    <property type="nucleotide sequence ID" value="NZ_JBHSMF010000006.1"/>
</dbReference>
<dbReference type="InterPro" id="IPR008278">
    <property type="entry name" value="4-PPantetheinyl_Trfase_dom"/>
</dbReference>
<gene>
    <name evidence="5" type="ORF">ACFPOE_11180</name>
</gene>
<feature type="domain" description="4'-phosphopantetheinyl transferase" evidence="3">
    <location>
        <begin position="111"/>
        <end position="216"/>
    </location>
</feature>
<sequence>MQSLPSAPVAWIASLRRGAADAGRLADLLTPDERSRCERLGKAADRQRFTIGRVMTRLAVASQLGCSARDVAIEVDAAGKPWLRGAAAPLALSIAHGGDLVVVALAAGCALGTDVESRDQAIDLDAVLPLVCGPRERAAIEALPMTQRQDRFLLLWTLKEAMLKATGRGLAGDPTELEFDAGDDRHPVLLSHPAQGASPWRFFLSPDQQGHVLALAVESRSGHRGADAPLLRDAHPLLAAAAP</sequence>
<evidence type="ECO:0000259" key="4">
    <source>
        <dbReference type="Pfam" id="PF22624"/>
    </source>
</evidence>
<dbReference type="InterPro" id="IPR055066">
    <property type="entry name" value="AASDHPPT_N"/>
</dbReference>
<dbReference type="PANTHER" id="PTHR12215">
    <property type="entry name" value="PHOSPHOPANTETHEINE TRANSFERASE"/>
    <property type="match status" value="1"/>
</dbReference>
<reference evidence="6" key="1">
    <citation type="journal article" date="2019" name="Int. J. Syst. Evol. Microbiol.">
        <title>The Global Catalogue of Microorganisms (GCM) 10K type strain sequencing project: providing services to taxonomists for standard genome sequencing and annotation.</title>
        <authorList>
            <consortium name="The Broad Institute Genomics Platform"/>
            <consortium name="The Broad Institute Genome Sequencing Center for Infectious Disease"/>
            <person name="Wu L."/>
            <person name="Ma J."/>
        </authorList>
    </citation>
    <scope>NUCLEOTIDE SEQUENCE [LARGE SCALE GENOMIC DNA]</scope>
    <source>
        <strain evidence="6">CCUG 57401</strain>
    </source>
</reference>